<keyword evidence="4" id="KW-1185">Reference proteome</keyword>
<keyword evidence="2" id="KW-1133">Transmembrane helix</keyword>
<comment type="caution">
    <text evidence="3">The sequence shown here is derived from an EMBL/GenBank/DDBJ whole genome shotgun (WGS) entry which is preliminary data.</text>
</comment>
<dbReference type="RefSeq" id="WP_258734794.1">
    <property type="nucleotide sequence ID" value="NZ_JANTHZ010000013.1"/>
</dbReference>
<feature type="compositionally biased region" description="Low complexity" evidence="1">
    <location>
        <begin position="108"/>
        <end position="122"/>
    </location>
</feature>
<feature type="region of interest" description="Disordered" evidence="1">
    <location>
        <begin position="61"/>
        <end position="137"/>
    </location>
</feature>
<dbReference type="EMBL" id="JANTHZ010000013">
    <property type="protein sequence ID" value="MCS0497649.1"/>
    <property type="molecule type" value="Genomic_DNA"/>
</dbReference>
<gene>
    <name evidence="3" type="ORF">NVS89_21385</name>
</gene>
<keyword evidence="2" id="KW-0812">Transmembrane</keyword>
<feature type="transmembrane region" description="Helical" evidence="2">
    <location>
        <begin position="206"/>
        <end position="224"/>
    </location>
</feature>
<proteinExistence type="predicted"/>
<dbReference type="AlphaFoldDB" id="A0A9X2T7N4"/>
<feature type="compositionally biased region" description="Pro residues" evidence="1">
    <location>
        <begin position="123"/>
        <end position="134"/>
    </location>
</feature>
<reference evidence="3" key="1">
    <citation type="submission" date="2022-08" db="EMBL/GenBank/DDBJ databases">
        <authorList>
            <person name="Li F."/>
        </authorList>
    </citation>
    <scope>NUCLEOTIDE SEQUENCE</scope>
    <source>
        <strain evidence="3">MQZ15Z-1</strain>
    </source>
</reference>
<organism evidence="3 4">
    <name type="scientific">Ancylobacter mangrovi</name>
    <dbReference type="NCBI Taxonomy" id="2972472"/>
    <lineage>
        <taxon>Bacteria</taxon>
        <taxon>Pseudomonadati</taxon>
        <taxon>Pseudomonadota</taxon>
        <taxon>Alphaproteobacteria</taxon>
        <taxon>Hyphomicrobiales</taxon>
        <taxon>Xanthobacteraceae</taxon>
        <taxon>Ancylobacter</taxon>
    </lineage>
</organism>
<accession>A0A9X2T7N4</accession>
<feature type="compositionally biased region" description="Low complexity" evidence="1">
    <location>
        <begin position="269"/>
        <end position="300"/>
    </location>
</feature>
<evidence type="ECO:0000313" key="3">
    <source>
        <dbReference type="EMBL" id="MCS0497649.1"/>
    </source>
</evidence>
<feature type="region of interest" description="Disordered" evidence="1">
    <location>
        <begin position="237"/>
        <end position="300"/>
    </location>
</feature>
<protein>
    <submittedName>
        <fullName evidence="3">Uncharacterized protein</fullName>
    </submittedName>
</protein>
<dbReference type="Proteomes" id="UP001151088">
    <property type="component" value="Unassembled WGS sequence"/>
</dbReference>
<evidence type="ECO:0000256" key="2">
    <source>
        <dbReference type="SAM" id="Phobius"/>
    </source>
</evidence>
<feature type="region of interest" description="Disordered" evidence="1">
    <location>
        <begin position="149"/>
        <end position="199"/>
    </location>
</feature>
<feature type="compositionally biased region" description="Pro residues" evidence="1">
    <location>
        <begin position="80"/>
        <end position="107"/>
    </location>
</feature>
<sequence>MADYYPLLARAIGGLPNKSRDARKVVYDRARRALLTQLRGAEPPLTEDDVAREQHALENAIRRLEAEYGGAPAPEEPRRAPSPPPEPAPAAPPPVAPLPVATPPVTPAPSTAEPPARAERPAPFAPSRPAAPPPVDHDEEDLYAAALGAPSPHLGAERRYPAGRSGEDFGGLRPEDEVPADTGSAPLGEHADPAAPEPARPARGRLIAIAAVILLVIAGAVVGYTQRNTIIALMGRASGQQTTSVPADAPTAGTSAPEVTKSTDRIAQAPGGNAPSSTSSSSPSAAPSSSAQGTAAQGQSPGVAVAQRAVLFEESPGGGEQGLQQYVGTVVWDTENYSPGQGLAPDVGIRATITIPDRKMKVTLRIRRNQDESIPASHIVEIQYDLPPDFDLGAVANVPGMRAKAVEGASGAPLTGISVKVAPGYFLIGLSSLQAERQRNLGLLITRNWLDIPTVFENGRRAILVLEKGVPGDQAFRTAFSAWGLPLPPPAEPAN</sequence>
<keyword evidence="2" id="KW-0472">Membrane</keyword>
<name>A0A9X2T7N4_9HYPH</name>
<evidence type="ECO:0000256" key="1">
    <source>
        <dbReference type="SAM" id="MobiDB-lite"/>
    </source>
</evidence>
<evidence type="ECO:0000313" key="4">
    <source>
        <dbReference type="Proteomes" id="UP001151088"/>
    </source>
</evidence>